<gene>
    <name evidence="1" type="ORF">US95_C0039G0011</name>
</gene>
<dbReference type="EMBL" id="LBUY01000039">
    <property type="protein sequence ID" value="KKQ73962.1"/>
    <property type="molecule type" value="Genomic_DNA"/>
</dbReference>
<evidence type="ECO:0000313" key="1">
    <source>
        <dbReference type="EMBL" id="KKQ73962.1"/>
    </source>
</evidence>
<dbReference type="AlphaFoldDB" id="A0A0G0K577"/>
<accession>A0A0G0K577</accession>
<organism evidence="1 2">
    <name type="scientific">Candidatus Woesebacteria bacterium GW2011_GWB1_38_5</name>
    <dbReference type="NCBI Taxonomy" id="1618568"/>
    <lineage>
        <taxon>Bacteria</taxon>
        <taxon>Candidatus Woeseibacteriota</taxon>
    </lineage>
</organism>
<feature type="non-terminal residue" evidence="1">
    <location>
        <position position="1"/>
    </location>
</feature>
<proteinExistence type="predicted"/>
<dbReference type="Proteomes" id="UP000034738">
    <property type="component" value="Unassembled WGS sequence"/>
</dbReference>
<reference evidence="1 2" key="1">
    <citation type="journal article" date="2015" name="Nature">
        <title>rRNA introns, odd ribosomes, and small enigmatic genomes across a large radiation of phyla.</title>
        <authorList>
            <person name="Brown C.T."/>
            <person name="Hug L.A."/>
            <person name="Thomas B.C."/>
            <person name="Sharon I."/>
            <person name="Castelle C.J."/>
            <person name="Singh A."/>
            <person name="Wilkins M.J."/>
            <person name="Williams K.H."/>
            <person name="Banfield J.F."/>
        </authorList>
    </citation>
    <scope>NUCLEOTIDE SEQUENCE [LARGE SCALE GENOMIC DNA]</scope>
</reference>
<protein>
    <submittedName>
        <fullName evidence="1">Uncharacterized protein</fullName>
    </submittedName>
</protein>
<evidence type="ECO:0000313" key="2">
    <source>
        <dbReference type="Proteomes" id="UP000034738"/>
    </source>
</evidence>
<comment type="caution">
    <text evidence="1">The sequence shown here is derived from an EMBL/GenBank/DDBJ whole genome shotgun (WGS) entry which is preliminary data.</text>
</comment>
<sequence>ANTTKAILKNPLADAGIEIVDKV</sequence>
<name>A0A0G0K577_9BACT</name>